<evidence type="ECO:0000256" key="6">
    <source>
        <dbReference type="SAM" id="MobiDB-lite"/>
    </source>
</evidence>
<gene>
    <name evidence="8" type="ORF">GH714_014685</name>
</gene>
<dbReference type="Gene3D" id="4.10.1000.10">
    <property type="entry name" value="Zinc finger, CCCH-type"/>
    <property type="match status" value="1"/>
</dbReference>
<accession>A0A6A6KU43</accession>
<keyword evidence="1 5" id="KW-0479">Metal-binding</keyword>
<dbReference type="PANTHER" id="PTHR12547:SF18">
    <property type="entry name" value="PROTEIN TIS11"/>
    <property type="match status" value="1"/>
</dbReference>
<evidence type="ECO:0000256" key="3">
    <source>
        <dbReference type="ARBA" id="ARBA00022771"/>
    </source>
</evidence>
<protein>
    <recommendedName>
        <fullName evidence="7">C3H1-type domain-containing protein</fullName>
    </recommendedName>
</protein>
<dbReference type="InterPro" id="IPR000571">
    <property type="entry name" value="Znf_CCCH"/>
</dbReference>
<comment type="caution">
    <text evidence="8">The sequence shown here is derived from an EMBL/GenBank/DDBJ whole genome shotgun (WGS) entry which is preliminary data.</text>
</comment>
<feature type="region of interest" description="Disordered" evidence="6">
    <location>
        <begin position="1"/>
        <end position="21"/>
    </location>
</feature>
<sequence length="315" mass="34582">MDALHSSKQMPKLKSSNGSVSPLNTLLNSDSTLIRYLCGGSRISSSACNATNDAFSSRAITTNSSNFGRSLLPLSSVENVMSSPVYGTPVKVVDDEVLVMDEILVDSLSGGKVLRSLSSNSSDSPSNSSSSPQIRVYKTELCRSWEDFGHCRYGSKCQFVHGKEELRPTCYPMKNEAETHTFKSHSAASYSYGQKSRFLMAEAVVAASQTASVSKPDYKNKSPVISIQSVYFSKNTNPIITPMHCTKPEVYIKSPTASVKPQDWSPLDDDIEVALPGEIDKYSSPRKDVDAYIHSVLHGSRIRKRLPVFTEFCLH</sequence>
<proteinExistence type="predicted"/>
<dbReference type="GO" id="GO:0003729">
    <property type="term" value="F:mRNA binding"/>
    <property type="evidence" value="ECO:0007669"/>
    <property type="project" value="InterPro"/>
</dbReference>
<dbReference type="InterPro" id="IPR045877">
    <property type="entry name" value="ZFP36-like"/>
</dbReference>
<dbReference type="GO" id="GO:0008270">
    <property type="term" value="F:zinc ion binding"/>
    <property type="evidence" value="ECO:0007669"/>
    <property type="project" value="UniProtKB-KW"/>
</dbReference>
<feature type="domain" description="C3H1-type" evidence="7">
    <location>
        <begin position="137"/>
        <end position="164"/>
    </location>
</feature>
<evidence type="ECO:0000256" key="2">
    <source>
        <dbReference type="ARBA" id="ARBA00022737"/>
    </source>
</evidence>
<dbReference type="FunFam" id="4.10.1000.10:FF:000001">
    <property type="entry name" value="zinc finger CCCH domain-containing protein 15-like"/>
    <property type="match status" value="1"/>
</dbReference>
<dbReference type="InterPro" id="IPR036855">
    <property type="entry name" value="Znf_CCCH_sf"/>
</dbReference>
<reference evidence="8 9" key="1">
    <citation type="journal article" date="2020" name="Mol. Plant">
        <title>The Chromosome-Based Rubber Tree Genome Provides New Insights into Spurge Genome Evolution and Rubber Biosynthesis.</title>
        <authorList>
            <person name="Liu J."/>
            <person name="Shi C."/>
            <person name="Shi C.C."/>
            <person name="Li W."/>
            <person name="Zhang Q.J."/>
            <person name="Zhang Y."/>
            <person name="Li K."/>
            <person name="Lu H.F."/>
            <person name="Shi C."/>
            <person name="Zhu S.T."/>
            <person name="Xiao Z.Y."/>
            <person name="Nan H."/>
            <person name="Yue Y."/>
            <person name="Zhu X.G."/>
            <person name="Wu Y."/>
            <person name="Hong X.N."/>
            <person name="Fan G.Y."/>
            <person name="Tong Y."/>
            <person name="Zhang D."/>
            <person name="Mao C.L."/>
            <person name="Liu Y.L."/>
            <person name="Hao S.J."/>
            <person name="Liu W.Q."/>
            <person name="Lv M.Q."/>
            <person name="Zhang H.B."/>
            <person name="Liu Y."/>
            <person name="Hu-Tang G.R."/>
            <person name="Wang J.P."/>
            <person name="Wang J.H."/>
            <person name="Sun Y.H."/>
            <person name="Ni S.B."/>
            <person name="Chen W.B."/>
            <person name="Zhang X.C."/>
            <person name="Jiao Y.N."/>
            <person name="Eichler E.E."/>
            <person name="Li G.H."/>
            <person name="Liu X."/>
            <person name="Gao L.Z."/>
        </authorList>
    </citation>
    <scope>NUCLEOTIDE SEQUENCE [LARGE SCALE GENOMIC DNA]</scope>
    <source>
        <strain evidence="9">cv. GT1</strain>
        <tissue evidence="8">Leaf</tissue>
    </source>
</reference>
<keyword evidence="9" id="KW-1185">Reference proteome</keyword>
<keyword evidence="4 5" id="KW-0862">Zinc</keyword>
<evidence type="ECO:0000256" key="4">
    <source>
        <dbReference type="ARBA" id="ARBA00022833"/>
    </source>
</evidence>
<feature type="zinc finger region" description="C3H1-type" evidence="5">
    <location>
        <begin position="137"/>
        <end position="164"/>
    </location>
</feature>
<dbReference type="Pfam" id="PF00642">
    <property type="entry name" value="zf-CCCH"/>
    <property type="match status" value="1"/>
</dbReference>
<dbReference type="EMBL" id="JAAGAX010000014">
    <property type="protein sequence ID" value="KAF2292157.1"/>
    <property type="molecule type" value="Genomic_DNA"/>
</dbReference>
<evidence type="ECO:0000313" key="9">
    <source>
        <dbReference type="Proteomes" id="UP000467840"/>
    </source>
</evidence>
<organism evidence="8 9">
    <name type="scientific">Hevea brasiliensis</name>
    <name type="common">Para rubber tree</name>
    <name type="synonym">Siphonia brasiliensis</name>
    <dbReference type="NCBI Taxonomy" id="3981"/>
    <lineage>
        <taxon>Eukaryota</taxon>
        <taxon>Viridiplantae</taxon>
        <taxon>Streptophyta</taxon>
        <taxon>Embryophyta</taxon>
        <taxon>Tracheophyta</taxon>
        <taxon>Spermatophyta</taxon>
        <taxon>Magnoliopsida</taxon>
        <taxon>eudicotyledons</taxon>
        <taxon>Gunneridae</taxon>
        <taxon>Pentapetalae</taxon>
        <taxon>rosids</taxon>
        <taxon>fabids</taxon>
        <taxon>Malpighiales</taxon>
        <taxon>Euphorbiaceae</taxon>
        <taxon>Crotonoideae</taxon>
        <taxon>Micrandreae</taxon>
        <taxon>Hevea</taxon>
    </lineage>
</organism>
<dbReference type="Proteomes" id="UP000467840">
    <property type="component" value="Chromosome 13"/>
</dbReference>
<dbReference type="SMART" id="SM00356">
    <property type="entry name" value="ZnF_C3H1"/>
    <property type="match status" value="1"/>
</dbReference>
<evidence type="ECO:0000313" key="8">
    <source>
        <dbReference type="EMBL" id="KAF2292157.1"/>
    </source>
</evidence>
<evidence type="ECO:0000259" key="7">
    <source>
        <dbReference type="PROSITE" id="PS50103"/>
    </source>
</evidence>
<keyword evidence="2" id="KW-0677">Repeat</keyword>
<dbReference type="AlphaFoldDB" id="A0A6A6KU43"/>
<evidence type="ECO:0000256" key="1">
    <source>
        <dbReference type="ARBA" id="ARBA00022723"/>
    </source>
</evidence>
<dbReference type="PROSITE" id="PS50103">
    <property type="entry name" value="ZF_C3H1"/>
    <property type="match status" value="1"/>
</dbReference>
<keyword evidence="3 5" id="KW-0863">Zinc-finger</keyword>
<dbReference type="PANTHER" id="PTHR12547">
    <property type="entry name" value="CCCH ZINC FINGER/TIS11-RELATED"/>
    <property type="match status" value="1"/>
</dbReference>
<name>A0A6A6KU43_HEVBR</name>
<evidence type="ECO:0000256" key="5">
    <source>
        <dbReference type="PROSITE-ProRule" id="PRU00723"/>
    </source>
</evidence>
<dbReference type="SUPFAM" id="SSF90229">
    <property type="entry name" value="CCCH zinc finger"/>
    <property type="match status" value="1"/>
</dbReference>